<evidence type="ECO:0000256" key="1">
    <source>
        <dbReference type="ARBA" id="ARBA00009369"/>
    </source>
</evidence>
<evidence type="ECO:0000256" key="6">
    <source>
        <dbReference type="SAM" id="Coils"/>
    </source>
</evidence>
<evidence type="ECO:0000256" key="5">
    <source>
        <dbReference type="PIRNR" id="PIRNR038471"/>
    </source>
</evidence>
<sequence length="286" mass="31743">MKKKRNWNLKSKHILIIMVVVCVGLMLLTFAAKFPVQSVRTTAGYTIVPFQNGLNKVGNALDGFTEGFRSKKKLIEENKALQSKVDDLTAENSRLTQNVSELARLQELYQLDQQYNEYDKIAAEVIAKNSGNWYSTFTINRGSEDGILVDQNVIAGSGLVGIVTEVGAHWATVRSIIDDSSNVSAMTVSTSANCVVCGDLRLMDEGKLQFIHLKDDEDKVQEGEKIVTSAVSDKFLKGILIGYVSEIEEDPNNLTKTGTLTPAVDFEHLQEVLVIKELKQQKEEDK</sequence>
<comment type="function">
    <text evidence="5">Involved in formation and maintenance of cell shape.</text>
</comment>
<accession>A0ABR7PAB8</accession>
<evidence type="ECO:0000256" key="2">
    <source>
        <dbReference type="ARBA" id="ARBA00013855"/>
    </source>
</evidence>
<proteinExistence type="inferred from homology"/>
<keyword evidence="3 5" id="KW-0133">Cell shape</keyword>
<evidence type="ECO:0000259" key="7">
    <source>
        <dbReference type="Pfam" id="PF04085"/>
    </source>
</evidence>
<name>A0ABR7PAB8_9FIRM</name>
<evidence type="ECO:0000313" key="8">
    <source>
        <dbReference type="EMBL" id="MBC8628347.1"/>
    </source>
</evidence>
<evidence type="ECO:0000256" key="3">
    <source>
        <dbReference type="ARBA" id="ARBA00022960"/>
    </source>
</evidence>
<dbReference type="Gene3D" id="2.40.10.350">
    <property type="entry name" value="Rod shape-determining protein MreC, domain 2"/>
    <property type="match status" value="1"/>
</dbReference>
<organism evidence="8 9">
    <name type="scientific">Blautia stercoris</name>
    <dbReference type="NCBI Taxonomy" id="871664"/>
    <lineage>
        <taxon>Bacteria</taxon>
        <taxon>Bacillati</taxon>
        <taxon>Bacillota</taxon>
        <taxon>Clostridia</taxon>
        <taxon>Lachnospirales</taxon>
        <taxon>Lachnospiraceae</taxon>
        <taxon>Blautia</taxon>
    </lineage>
</organism>
<evidence type="ECO:0000313" key="9">
    <source>
        <dbReference type="Proteomes" id="UP000661649"/>
    </source>
</evidence>
<feature type="domain" description="Rod shape-determining protein MreC beta-barrel core" evidence="7">
    <location>
        <begin position="125"/>
        <end position="276"/>
    </location>
</feature>
<dbReference type="Pfam" id="PF04085">
    <property type="entry name" value="MreC"/>
    <property type="match status" value="1"/>
</dbReference>
<keyword evidence="9" id="KW-1185">Reference proteome</keyword>
<dbReference type="PIRSF" id="PIRSF038471">
    <property type="entry name" value="MreC"/>
    <property type="match status" value="1"/>
</dbReference>
<comment type="caution">
    <text evidence="8">The sequence shown here is derived from an EMBL/GenBank/DDBJ whole genome shotgun (WGS) entry which is preliminary data.</text>
</comment>
<dbReference type="PANTHER" id="PTHR34138:SF1">
    <property type="entry name" value="CELL SHAPE-DETERMINING PROTEIN MREC"/>
    <property type="match status" value="1"/>
</dbReference>
<dbReference type="InterPro" id="IPR055342">
    <property type="entry name" value="MreC_beta-barrel_core"/>
</dbReference>
<dbReference type="EMBL" id="JACRTP010000002">
    <property type="protein sequence ID" value="MBC8628347.1"/>
    <property type="molecule type" value="Genomic_DNA"/>
</dbReference>
<dbReference type="RefSeq" id="WP_117455657.1">
    <property type="nucleotide sequence ID" value="NZ_JACRTP010000002.1"/>
</dbReference>
<dbReference type="NCBIfam" id="TIGR00219">
    <property type="entry name" value="mreC"/>
    <property type="match status" value="1"/>
</dbReference>
<dbReference type="PANTHER" id="PTHR34138">
    <property type="entry name" value="CELL SHAPE-DETERMINING PROTEIN MREC"/>
    <property type="match status" value="1"/>
</dbReference>
<dbReference type="InterPro" id="IPR042177">
    <property type="entry name" value="Cell/Rod_1"/>
</dbReference>
<dbReference type="InterPro" id="IPR042175">
    <property type="entry name" value="Cell/Rod_MreC_2"/>
</dbReference>
<feature type="coiled-coil region" evidence="6">
    <location>
        <begin position="71"/>
        <end position="105"/>
    </location>
</feature>
<keyword evidence="6" id="KW-0175">Coiled coil</keyword>
<protein>
    <recommendedName>
        <fullName evidence="2 5">Cell shape-determining protein MreC</fullName>
    </recommendedName>
    <alternativeName>
        <fullName evidence="4 5">Cell shape protein MreC</fullName>
    </alternativeName>
</protein>
<evidence type="ECO:0000256" key="4">
    <source>
        <dbReference type="ARBA" id="ARBA00032089"/>
    </source>
</evidence>
<dbReference type="Gene3D" id="2.40.10.340">
    <property type="entry name" value="Rod shape-determining protein MreC, domain 1"/>
    <property type="match status" value="1"/>
</dbReference>
<reference evidence="8 9" key="1">
    <citation type="submission" date="2020-08" db="EMBL/GenBank/DDBJ databases">
        <title>Genome public.</title>
        <authorList>
            <person name="Liu C."/>
            <person name="Sun Q."/>
        </authorList>
    </citation>
    <scope>NUCLEOTIDE SEQUENCE [LARGE SCALE GENOMIC DNA]</scope>
    <source>
        <strain evidence="8 9">3_YM_SP_D4_24.mj</strain>
    </source>
</reference>
<dbReference type="Proteomes" id="UP000661649">
    <property type="component" value="Unassembled WGS sequence"/>
</dbReference>
<dbReference type="InterPro" id="IPR007221">
    <property type="entry name" value="MreC"/>
</dbReference>
<comment type="similarity">
    <text evidence="1 5">Belongs to the MreC family.</text>
</comment>
<gene>
    <name evidence="8" type="primary">mreC</name>
    <name evidence="8" type="ORF">H8712_06905</name>
</gene>